<evidence type="ECO:0000313" key="7">
    <source>
        <dbReference type="EMBL" id="CAI8010776.1"/>
    </source>
</evidence>
<keyword evidence="2" id="KW-0963">Cytoplasm</keyword>
<dbReference type="Pfam" id="PF08331">
    <property type="entry name" value="QueG_DUF1730"/>
    <property type="match status" value="1"/>
</dbReference>
<dbReference type="Gene3D" id="1.25.10.10">
    <property type="entry name" value="Leucine-rich Repeat Variant"/>
    <property type="match status" value="1"/>
</dbReference>
<comment type="caution">
    <text evidence="7">The sequence shown here is derived from an EMBL/GenBank/DDBJ whole genome shotgun (WGS) entry which is preliminary data.</text>
</comment>
<dbReference type="PANTHER" id="PTHR30002">
    <property type="entry name" value="EPOXYQUEUOSINE REDUCTASE"/>
    <property type="match status" value="1"/>
</dbReference>
<dbReference type="GO" id="GO:0008616">
    <property type="term" value="P:tRNA queuosine(34) biosynthetic process"/>
    <property type="evidence" value="ECO:0007669"/>
    <property type="project" value="UniProtKB-KW"/>
</dbReference>
<keyword evidence="3" id="KW-0819">tRNA processing</keyword>
<evidence type="ECO:0000256" key="3">
    <source>
        <dbReference type="ARBA" id="ARBA00022694"/>
    </source>
</evidence>
<evidence type="ECO:0000256" key="5">
    <source>
        <dbReference type="ARBA" id="ARBA00023002"/>
    </source>
</evidence>
<protein>
    <submittedName>
        <fullName evidence="7">Epoxyqueuosine reductase</fullName>
    </submittedName>
</protein>
<accession>A0AA35RI73</accession>
<evidence type="ECO:0000256" key="2">
    <source>
        <dbReference type="ARBA" id="ARBA00022490"/>
    </source>
</evidence>
<dbReference type="SUPFAM" id="SSF54862">
    <property type="entry name" value="4Fe-4S ferredoxins"/>
    <property type="match status" value="1"/>
</dbReference>
<keyword evidence="5" id="KW-0560">Oxidoreductase</keyword>
<dbReference type="Pfam" id="PF13484">
    <property type="entry name" value="Fer4_16"/>
    <property type="match status" value="1"/>
</dbReference>
<keyword evidence="1" id="KW-0411">Iron-sulfur</keyword>
<dbReference type="InterPro" id="IPR017896">
    <property type="entry name" value="4Fe4S_Fe-S-bd"/>
</dbReference>
<dbReference type="InterPro" id="IPR004155">
    <property type="entry name" value="PBS_lyase_HEAT"/>
</dbReference>
<dbReference type="HAMAP" id="MF_00916">
    <property type="entry name" value="QueG"/>
    <property type="match status" value="1"/>
</dbReference>
<dbReference type="NCBIfam" id="TIGR00276">
    <property type="entry name" value="tRNA epoxyqueuosine(34) reductase QueG"/>
    <property type="match status" value="1"/>
</dbReference>
<dbReference type="PROSITE" id="PS51379">
    <property type="entry name" value="4FE4S_FER_2"/>
    <property type="match status" value="1"/>
</dbReference>
<dbReference type="AlphaFoldDB" id="A0AA35RI73"/>
<keyword evidence="1" id="KW-0479">Metal-binding</keyword>
<dbReference type="Pfam" id="PF13646">
    <property type="entry name" value="HEAT_2"/>
    <property type="match status" value="1"/>
</dbReference>
<sequence>MNLTEQIKVQAQKLGFELVGILPVEPSQMIGRYEQWLKDGYAGEMDYLEKHLPLKRDPRQILPEAQSIIALAINYYTLDPPKSLAEDPSRGQISRYAWGTDYHHLIRSKLDQLATFIQKTAEEKVKTRVYVDTAPVLEREYAERAGIGWIAKNTNVIHWRAGSWFFLGGILVSIKLDTDVLSLRGSCGTCTRCIEACPTDAILAPNILDSRLCISYLTIELKGSIPHKLRPQMDNLIFGCDICQEVCPWNSKAVPTKERGFYPRKGNLAPTLLSLINMTQEQFSRRFRNSPIKRAKRRGFLRNVAVALGNWKDRAAVPALKQALNDDEPLVRGHTAWALGQIGGKAARKALQTRLDTEVDTEVITEIKDALDQSSSKD</sequence>
<dbReference type="PROSITE" id="PS00198">
    <property type="entry name" value="4FE4S_FER_1"/>
    <property type="match status" value="1"/>
</dbReference>
<dbReference type="GO" id="GO:0052693">
    <property type="term" value="F:epoxyqueuosine reductase activity"/>
    <property type="evidence" value="ECO:0007669"/>
    <property type="project" value="TreeGrafter"/>
</dbReference>
<dbReference type="Proteomes" id="UP001174909">
    <property type="component" value="Unassembled WGS sequence"/>
</dbReference>
<dbReference type="SUPFAM" id="SSF48371">
    <property type="entry name" value="ARM repeat"/>
    <property type="match status" value="1"/>
</dbReference>
<dbReference type="InterPro" id="IPR017900">
    <property type="entry name" value="4Fe4S_Fe_S_CS"/>
</dbReference>
<dbReference type="PANTHER" id="PTHR30002:SF4">
    <property type="entry name" value="EPOXYQUEUOSINE REDUCTASE"/>
    <property type="match status" value="1"/>
</dbReference>
<keyword evidence="1" id="KW-0408">Iron</keyword>
<proteinExistence type="inferred from homology"/>
<evidence type="ECO:0000259" key="6">
    <source>
        <dbReference type="PROSITE" id="PS51379"/>
    </source>
</evidence>
<keyword evidence="8" id="KW-1185">Reference proteome</keyword>
<dbReference type="GO" id="GO:0051539">
    <property type="term" value="F:4 iron, 4 sulfur cluster binding"/>
    <property type="evidence" value="ECO:0007669"/>
    <property type="project" value="UniProtKB-KW"/>
</dbReference>
<organism evidence="7 8">
    <name type="scientific">Geodia barretti</name>
    <name type="common">Barrett's horny sponge</name>
    <dbReference type="NCBI Taxonomy" id="519541"/>
    <lineage>
        <taxon>Eukaryota</taxon>
        <taxon>Metazoa</taxon>
        <taxon>Porifera</taxon>
        <taxon>Demospongiae</taxon>
        <taxon>Heteroscleromorpha</taxon>
        <taxon>Tetractinellida</taxon>
        <taxon>Astrophorina</taxon>
        <taxon>Geodiidae</taxon>
        <taxon>Geodia</taxon>
    </lineage>
</organism>
<dbReference type="InterPro" id="IPR004453">
    <property type="entry name" value="QueG"/>
</dbReference>
<evidence type="ECO:0000313" key="8">
    <source>
        <dbReference type="Proteomes" id="UP001174909"/>
    </source>
</evidence>
<dbReference type="EMBL" id="CASHTH010001064">
    <property type="protein sequence ID" value="CAI8010776.1"/>
    <property type="molecule type" value="Genomic_DNA"/>
</dbReference>
<evidence type="ECO:0000256" key="1">
    <source>
        <dbReference type="ARBA" id="ARBA00022485"/>
    </source>
</evidence>
<reference evidence="7" key="1">
    <citation type="submission" date="2023-03" db="EMBL/GenBank/DDBJ databases">
        <authorList>
            <person name="Steffen K."/>
            <person name="Cardenas P."/>
        </authorList>
    </citation>
    <scope>NUCLEOTIDE SEQUENCE</scope>
</reference>
<dbReference type="InterPro" id="IPR016024">
    <property type="entry name" value="ARM-type_fold"/>
</dbReference>
<evidence type="ECO:0000256" key="4">
    <source>
        <dbReference type="ARBA" id="ARBA00022785"/>
    </source>
</evidence>
<keyword evidence="1" id="KW-0004">4Fe-4S</keyword>
<dbReference type="InterPro" id="IPR011989">
    <property type="entry name" value="ARM-like"/>
</dbReference>
<dbReference type="Gene3D" id="3.30.70.20">
    <property type="match status" value="1"/>
</dbReference>
<dbReference type="InterPro" id="IPR013542">
    <property type="entry name" value="QueG_DUF1730"/>
</dbReference>
<dbReference type="SMART" id="SM00567">
    <property type="entry name" value="EZ_HEAT"/>
    <property type="match status" value="2"/>
</dbReference>
<gene>
    <name evidence="7" type="ORF">GBAR_LOCUS7074</name>
</gene>
<name>A0AA35RI73_GEOBA</name>
<feature type="domain" description="4Fe-4S ferredoxin-type" evidence="6">
    <location>
        <begin position="178"/>
        <end position="207"/>
    </location>
</feature>
<keyword evidence="4" id="KW-0671">Queuosine biosynthesis</keyword>